<dbReference type="AlphaFoldDB" id="A0A927GKT2"/>
<protein>
    <submittedName>
        <fullName evidence="2">Transposase</fullName>
    </submittedName>
</protein>
<dbReference type="GO" id="GO:0004803">
    <property type="term" value="F:transposase activity"/>
    <property type="evidence" value="ECO:0007669"/>
    <property type="project" value="InterPro"/>
</dbReference>
<proteinExistence type="predicted"/>
<dbReference type="Proteomes" id="UP000612233">
    <property type="component" value="Unassembled WGS sequence"/>
</dbReference>
<dbReference type="GO" id="GO:0003677">
    <property type="term" value="F:DNA binding"/>
    <property type="evidence" value="ECO:0007669"/>
    <property type="project" value="InterPro"/>
</dbReference>
<evidence type="ECO:0000259" key="1">
    <source>
        <dbReference type="Pfam" id="PF01797"/>
    </source>
</evidence>
<name>A0A927GKT2_9BACT</name>
<dbReference type="Pfam" id="PF01797">
    <property type="entry name" value="Y1_Tnp"/>
    <property type="match status" value="1"/>
</dbReference>
<reference evidence="2" key="1">
    <citation type="submission" date="2020-09" db="EMBL/GenBank/DDBJ databases">
        <authorList>
            <person name="Kim M.K."/>
        </authorList>
    </citation>
    <scope>NUCLEOTIDE SEQUENCE</scope>
    <source>
        <strain evidence="2">BT664</strain>
    </source>
</reference>
<dbReference type="EMBL" id="JACXAD010000020">
    <property type="protein sequence ID" value="MBD2769479.1"/>
    <property type="molecule type" value="Genomic_DNA"/>
</dbReference>
<comment type="caution">
    <text evidence="2">The sequence shown here is derived from an EMBL/GenBank/DDBJ whole genome shotgun (WGS) entry which is preliminary data.</text>
</comment>
<dbReference type="GO" id="GO:0006313">
    <property type="term" value="P:DNA transposition"/>
    <property type="evidence" value="ECO:0007669"/>
    <property type="project" value="InterPro"/>
</dbReference>
<feature type="domain" description="Transposase IS200-like" evidence="1">
    <location>
        <begin position="5"/>
        <end position="35"/>
    </location>
</feature>
<accession>A0A927GKT2</accession>
<gene>
    <name evidence="2" type="ORF">IC235_16440</name>
</gene>
<dbReference type="InterPro" id="IPR036515">
    <property type="entry name" value="Transposase_17_sf"/>
</dbReference>
<sequence>MLRYFWKERTVFSDGYFVCSTGEASTDTVRPYITWQG</sequence>
<evidence type="ECO:0000313" key="2">
    <source>
        <dbReference type="EMBL" id="MBD2769479.1"/>
    </source>
</evidence>
<dbReference type="SUPFAM" id="SSF143422">
    <property type="entry name" value="Transposase IS200-like"/>
    <property type="match status" value="1"/>
</dbReference>
<keyword evidence="3" id="KW-1185">Reference proteome</keyword>
<organism evidence="2 3">
    <name type="scientific">Hymenobacter montanus</name>
    <dbReference type="NCBI Taxonomy" id="2771359"/>
    <lineage>
        <taxon>Bacteria</taxon>
        <taxon>Pseudomonadati</taxon>
        <taxon>Bacteroidota</taxon>
        <taxon>Cytophagia</taxon>
        <taxon>Cytophagales</taxon>
        <taxon>Hymenobacteraceae</taxon>
        <taxon>Hymenobacter</taxon>
    </lineage>
</organism>
<evidence type="ECO:0000313" key="3">
    <source>
        <dbReference type="Proteomes" id="UP000612233"/>
    </source>
</evidence>
<dbReference type="InterPro" id="IPR002686">
    <property type="entry name" value="Transposase_17"/>
</dbReference>